<gene>
    <name evidence="2" type="ORF">BO78DRAFT_394062</name>
</gene>
<protein>
    <submittedName>
        <fullName evidence="2">Uncharacterized protein</fullName>
    </submittedName>
</protein>
<accession>A0A319EZL3</accession>
<proteinExistence type="predicted"/>
<dbReference type="OrthoDB" id="4469100at2759"/>
<evidence type="ECO:0000313" key="2">
    <source>
        <dbReference type="EMBL" id="PYI10644.1"/>
    </source>
</evidence>
<keyword evidence="3" id="KW-1185">Reference proteome</keyword>
<evidence type="ECO:0000313" key="3">
    <source>
        <dbReference type="Proteomes" id="UP000248423"/>
    </source>
</evidence>
<feature type="chain" id="PRO_5016429485" evidence="1">
    <location>
        <begin position="21"/>
        <end position="95"/>
    </location>
</feature>
<dbReference type="VEuPathDB" id="FungiDB:BO78DRAFT_394062"/>
<reference evidence="2 3" key="1">
    <citation type="submission" date="2018-02" db="EMBL/GenBank/DDBJ databases">
        <title>The genomes of Aspergillus section Nigri reveals drivers in fungal speciation.</title>
        <authorList>
            <consortium name="DOE Joint Genome Institute"/>
            <person name="Vesth T.C."/>
            <person name="Nybo J."/>
            <person name="Theobald S."/>
            <person name="Brandl J."/>
            <person name="Frisvad J.C."/>
            <person name="Nielsen K.F."/>
            <person name="Lyhne E.K."/>
            <person name="Kogle M.E."/>
            <person name="Kuo A."/>
            <person name="Riley R."/>
            <person name="Clum A."/>
            <person name="Nolan M."/>
            <person name="Lipzen A."/>
            <person name="Salamov A."/>
            <person name="Henrissat B."/>
            <person name="Wiebenga A."/>
            <person name="De vries R.P."/>
            <person name="Grigoriev I.V."/>
            <person name="Mortensen U.H."/>
            <person name="Andersen M.R."/>
            <person name="Baker S.E."/>
        </authorList>
    </citation>
    <scope>NUCLEOTIDE SEQUENCE [LARGE SCALE GENOMIC DNA]</scope>
    <source>
        <strain evidence="2 3">CBS 121057</strain>
    </source>
</reference>
<evidence type="ECO:0000256" key="1">
    <source>
        <dbReference type="SAM" id="SignalP"/>
    </source>
</evidence>
<keyword evidence="1" id="KW-0732">Signal</keyword>
<dbReference type="EMBL" id="KZ826321">
    <property type="protein sequence ID" value="PYI10644.1"/>
    <property type="molecule type" value="Genomic_DNA"/>
</dbReference>
<sequence length="95" mass="10156">MQLTNILATAITLCASGVFASTIDIAYTSNGAYYTQTVESNTMAELSHPGNITTFQDTGNCFLYGFIGGETHYAPAGVHTFDPAVYTEYALCEPV</sequence>
<dbReference type="AlphaFoldDB" id="A0A319EZL3"/>
<name>A0A319EZL3_ASPSB</name>
<dbReference type="Proteomes" id="UP000248423">
    <property type="component" value="Unassembled WGS sequence"/>
</dbReference>
<organism evidence="2 3">
    <name type="scientific">Aspergillus sclerotiicarbonarius (strain CBS 121057 / IBT 28362)</name>
    <dbReference type="NCBI Taxonomy" id="1448318"/>
    <lineage>
        <taxon>Eukaryota</taxon>
        <taxon>Fungi</taxon>
        <taxon>Dikarya</taxon>
        <taxon>Ascomycota</taxon>
        <taxon>Pezizomycotina</taxon>
        <taxon>Eurotiomycetes</taxon>
        <taxon>Eurotiomycetidae</taxon>
        <taxon>Eurotiales</taxon>
        <taxon>Aspergillaceae</taxon>
        <taxon>Aspergillus</taxon>
        <taxon>Aspergillus subgen. Circumdati</taxon>
    </lineage>
</organism>
<feature type="signal peptide" evidence="1">
    <location>
        <begin position="1"/>
        <end position="20"/>
    </location>
</feature>